<dbReference type="Proteomes" id="UP000053268">
    <property type="component" value="Unassembled WGS sequence"/>
</dbReference>
<dbReference type="GO" id="GO:0016783">
    <property type="term" value="F:sulfurtransferase activity"/>
    <property type="evidence" value="ECO:0007669"/>
    <property type="project" value="TreeGrafter"/>
</dbReference>
<name>A0A194PN43_PAPXU</name>
<evidence type="ECO:0000256" key="2">
    <source>
        <dbReference type="ARBA" id="ARBA00022694"/>
    </source>
</evidence>
<dbReference type="GO" id="GO:0005829">
    <property type="term" value="C:cytosol"/>
    <property type="evidence" value="ECO:0007669"/>
    <property type="project" value="TreeGrafter"/>
</dbReference>
<accession>A0A194PN43</accession>
<proteinExistence type="predicted"/>
<keyword evidence="1" id="KW-0963">Cytoplasm</keyword>
<dbReference type="AlphaFoldDB" id="A0A194PN43"/>
<protein>
    <submittedName>
        <fullName evidence="3">Cytoplasmic tRNA 2-thiolation protein 2</fullName>
    </submittedName>
</protein>
<dbReference type="Gene3D" id="3.40.50.620">
    <property type="entry name" value="HUPs"/>
    <property type="match status" value="1"/>
</dbReference>
<dbReference type="PANTHER" id="PTHR20882:SF14">
    <property type="entry name" value="CYTOPLASMIC TRNA 2-THIOLATION PROTEIN 2"/>
    <property type="match status" value="1"/>
</dbReference>
<dbReference type="InterPro" id="IPR019407">
    <property type="entry name" value="CTU2"/>
</dbReference>
<evidence type="ECO:0000256" key="1">
    <source>
        <dbReference type="ARBA" id="ARBA00022490"/>
    </source>
</evidence>
<reference evidence="3 4" key="1">
    <citation type="journal article" date="2015" name="Nat. Commun.">
        <title>Outbred genome sequencing and CRISPR/Cas9 gene editing in butterflies.</title>
        <authorList>
            <person name="Li X."/>
            <person name="Fan D."/>
            <person name="Zhang W."/>
            <person name="Liu G."/>
            <person name="Zhang L."/>
            <person name="Zhao L."/>
            <person name="Fang X."/>
            <person name="Chen L."/>
            <person name="Dong Y."/>
            <person name="Chen Y."/>
            <person name="Ding Y."/>
            <person name="Zhao R."/>
            <person name="Feng M."/>
            <person name="Zhu Y."/>
            <person name="Feng Y."/>
            <person name="Jiang X."/>
            <person name="Zhu D."/>
            <person name="Xiang H."/>
            <person name="Feng X."/>
            <person name="Li S."/>
            <person name="Wang J."/>
            <person name="Zhang G."/>
            <person name="Kronforst M.R."/>
            <person name="Wang W."/>
        </authorList>
    </citation>
    <scope>NUCLEOTIDE SEQUENCE [LARGE SCALE GENOMIC DNA]</scope>
    <source>
        <strain evidence="3">Ya'a_city_454_Px</strain>
        <tissue evidence="3">Whole body</tissue>
    </source>
</reference>
<organism evidence="3 4">
    <name type="scientific">Papilio xuthus</name>
    <name type="common">Asian swallowtail butterfly</name>
    <dbReference type="NCBI Taxonomy" id="66420"/>
    <lineage>
        <taxon>Eukaryota</taxon>
        <taxon>Metazoa</taxon>
        <taxon>Ecdysozoa</taxon>
        <taxon>Arthropoda</taxon>
        <taxon>Hexapoda</taxon>
        <taxon>Insecta</taxon>
        <taxon>Pterygota</taxon>
        <taxon>Neoptera</taxon>
        <taxon>Endopterygota</taxon>
        <taxon>Lepidoptera</taxon>
        <taxon>Glossata</taxon>
        <taxon>Ditrysia</taxon>
        <taxon>Papilionoidea</taxon>
        <taxon>Papilionidae</taxon>
        <taxon>Papilioninae</taxon>
        <taxon>Papilio</taxon>
    </lineage>
</organism>
<dbReference type="Pfam" id="PF10288">
    <property type="entry name" value="CTU2"/>
    <property type="match status" value="1"/>
</dbReference>
<dbReference type="SUPFAM" id="SSF52402">
    <property type="entry name" value="Adenine nucleotide alpha hydrolases-like"/>
    <property type="match status" value="1"/>
</dbReference>
<dbReference type="PANTHER" id="PTHR20882">
    <property type="entry name" value="CYTOPLASMIC TRNA 2-THIOLATION PROTEIN 2"/>
    <property type="match status" value="1"/>
</dbReference>
<dbReference type="STRING" id="66420.A0A194PN43"/>
<dbReference type="EMBL" id="KQ459597">
    <property type="protein sequence ID" value="KPI94851.1"/>
    <property type="molecule type" value="Genomic_DNA"/>
</dbReference>
<sequence>MKIKHDTFRRVAKECQCNFIFTAETTTTLAVNLLSNLAIGRGSQVEYDIGFSDNRDEIKILRPIKDITEEELHHYIQIKNRPHISVDKIQENSLQSVIKKFVWDLQENFPATVSTVCKTADKIGAIEKSDKRCQFCKSSLASNNEKLTAMEATNFSRTVSNFHPGQNLNETRPIESTNEYDSSMFPFINKYFCYCCSRNYLELGNQNSNLFKDENMLSS</sequence>
<dbReference type="GO" id="GO:0000049">
    <property type="term" value="F:tRNA binding"/>
    <property type="evidence" value="ECO:0007669"/>
    <property type="project" value="InterPro"/>
</dbReference>
<evidence type="ECO:0000313" key="4">
    <source>
        <dbReference type="Proteomes" id="UP000053268"/>
    </source>
</evidence>
<keyword evidence="2" id="KW-0819">tRNA processing</keyword>
<evidence type="ECO:0000313" key="3">
    <source>
        <dbReference type="EMBL" id="KPI94851.1"/>
    </source>
</evidence>
<dbReference type="InterPro" id="IPR014729">
    <property type="entry name" value="Rossmann-like_a/b/a_fold"/>
</dbReference>
<keyword evidence="4" id="KW-1185">Reference proteome</keyword>
<dbReference type="GO" id="GO:0002143">
    <property type="term" value="P:tRNA wobble position uridine thiolation"/>
    <property type="evidence" value="ECO:0007669"/>
    <property type="project" value="TreeGrafter"/>
</dbReference>
<gene>
    <name evidence="3" type="ORF">RR46_11855</name>
</gene>